<dbReference type="CDD" id="cd00167">
    <property type="entry name" value="SANT"/>
    <property type="match status" value="1"/>
</dbReference>
<evidence type="ECO:0000256" key="4">
    <source>
        <dbReference type="SAM" id="MobiDB-lite"/>
    </source>
</evidence>
<keyword evidence="2" id="KW-0238">DNA-binding</keyword>
<feature type="compositionally biased region" description="Basic and acidic residues" evidence="4">
    <location>
        <begin position="833"/>
        <end position="850"/>
    </location>
</feature>
<feature type="compositionally biased region" description="Acidic residues" evidence="4">
    <location>
        <begin position="916"/>
        <end position="926"/>
    </location>
</feature>
<dbReference type="Proteomes" id="UP000192927">
    <property type="component" value="Unassembled WGS sequence"/>
</dbReference>
<dbReference type="EMBL" id="FWEW01001418">
    <property type="protein sequence ID" value="SLM37110.1"/>
    <property type="molecule type" value="Genomic_DNA"/>
</dbReference>
<feature type="compositionally biased region" description="Polar residues" evidence="4">
    <location>
        <begin position="333"/>
        <end position="344"/>
    </location>
</feature>
<feature type="region of interest" description="Disordered" evidence="4">
    <location>
        <begin position="250"/>
        <end position="277"/>
    </location>
</feature>
<accession>A0A1W5D265</accession>
<evidence type="ECO:0000256" key="2">
    <source>
        <dbReference type="ARBA" id="ARBA00023125"/>
    </source>
</evidence>
<dbReference type="PROSITE" id="PS50090">
    <property type="entry name" value="MYB_LIKE"/>
    <property type="match status" value="1"/>
</dbReference>
<dbReference type="InterPro" id="IPR001005">
    <property type="entry name" value="SANT/Myb"/>
</dbReference>
<dbReference type="AlphaFoldDB" id="A0A1W5D265"/>
<dbReference type="Pfam" id="PF00249">
    <property type="entry name" value="Myb_DNA-binding"/>
    <property type="match status" value="1"/>
</dbReference>
<dbReference type="Gene3D" id="1.10.10.60">
    <property type="entry name" value="Homeodomain-like"/>
    <property type="match status" value="2"/>
</dbReference>
<dbReference type="GO" id="GO:0005634">
    <property type="term" value="C:nucleus"/>
    <property type="evidence" value="ECO:0007669"/>
    <property type="project" value="UniProtKB-SubCell"/>
</dbReference>
<evidence type="ECO:0000256" key="1">
    <source>
        <dbReference type="ARBA" id="ARBA00004123"/>
    </source>
</evidence>
<proteinExistence type="predicted"/>
<name>A0A1W5D265_9LECA</name>
<feature type="domain" description="HTH myb-type" evidence="6">
    <location>
        <begin position="539"/>
        <end position="587"/>
    </location>
</feature>
<dbReference type="GO" id="GO:0003700">
    <property type="term" value="F:DNA-binding transcription factor activity"/>
    <property type="evidence" value="ECO:0007669"/>
    <property type="project" value="TreeGrafter"/>
</dbReference>
<dbReference type="InterPro" id="IPR051651">
    <property type="entry name" value="DMTF1_DNA-bind_reg"/>
</dbReference>
<evidence type="ECO:0000256" key="3">
    <source>
        <dbReference type="ARBA" id="ARBA00023242"/>
    </source>
</evidence>
<feature type="compositionally biased region" description="Basic and acidic residues" evidence="4">
    <location>
        <begin position="795"/>
        <end position="805"/>
    </location>
</feature>
<feature type="domain" description="Myb-like" evidence="5">
    <location>
        <begin position="534"/>
        <end position="583"/>
    </location>
</feature>
<dbReference type="InterPro" id="IPR017930">
    <property type="entry name" value="Myb_dom"/>
</dbReference>
<evidence type="ECO:0000259" key="5">
    <source>
        <dbReference type="PROSITE" id="PS50090"/>
    </source>
</evidence>
<sequence length="954" mass="106670">MARLATNAPLMDLMGQTSSQPALETSEQLESGDETKLEKSKQRKHKRMSAESEPQSKEEESARALLELKNGIGPDSRTDLHDEDLAASAQLAAESSPHRPSHTVIDEAPTHARKKWKRKEKGDGSKMKHGGNGDLMMLPSGEDLYNSVDAQLQEQPEEVFNLNYFSSVEPPQSELHQYTLGVDEIDSNDEEVAALLREYQTQTKPESPIVQQHDTDGTKNGFQQVAVDTDRNGDEPSMASSYQLPSLVYSSPIVGEKDKRNRRKHRGSTKQNDPEKVLACGKGQHALGHSHPDPNGDWLENGFQLADVAGLNVEDQFLIDPALTDLVVNGTQQADDPSLQQTGHQGKLQRPSRKRKREVKQPSIEASANGTLFNLPLSQTRQDQASPGTEDHQSEESQDAGQNQAPASKRKRRLPSFELPSIERQPTPPPKKARYKSLGNKTQRGGQKGKVYDPSMTEIAEKGGMFTEMEAAKLKMFQETYCEDNDLTERQFNERIQSTARNDRTLKPFWTEVCDVLPYRTNHSIQRYCRRQFHNYAARGTWSKEEDEMLGRAVAEKGRSWKVVGEMIERMPEDCRDRYRNYHTGGARHQKQGEWTEREVSHLCKAVNECMQAMAVERRRAKELKYEGRDMPESDTDEEIRETELINWGIVSETLQGTRSRLQCSYKWKRLKNDDRIQYLKHEGRIRREIKRIDSGKGPARNWRLGLSRRKAANMLPGDKYDFLQALADCGAFEERNIPWKSLGSKAFRAVWSTSDRKAAWTVLKDEIAGSENMNYQDIVNRLLTRLMAEQSDRLGEHWAGEGPKRRSKIGTKTSKAERAKDVQTPGMDGAGEDGHGVRGEGDSGVREQDDSLFGDDIGDGTANELSTDGDADEASTREAGNMLADEDDLGSDEDLGDGEALADEEIDHGVVGDSADGDAAVEDSVDGQAAVEDSVDGHVSAELATQVELLRNA</sequence>
<evidence type="ECO:0000313" key="7">
    <source>
        <dbReference type="EMBL" id="SLM37110.1"/>
    </source>
</evidence>
<feature type="region of interest" description="Disordered" evidence="4">
    <location>
        <begin position="795"/>
        <end position="938"/>
    </location>
</feature>
<keyword evidence="8" id="KW-1185">Reference proteome</keyword>
<feature type="region of interest" description="Disordered" evidence="4">
    <location>
        <begin position="1"/>
        <end position="136"/>
    </location>
</feature>
<reference evidence="8" key="1">
    <citation type="submission" date="2017-03" db="EMBL/GenBank/DDBJ databases">
        <authorList>
            <person name="Sharma R."/>
            <person name="Thines M."/>
        </authorList>
    </citation>
    <scope>NUCLEOTIDE SEQUENCE [LARGE SCALE GENOMIC DNA]</scope>
</reference>
<evidence type="ECO:0000313" key="8">
    <source>
        <dbReference type="Proteomes" id="UP000192927"/>
    </source>
</evidence>
<organism evidence="7 8">
    <name type="scientific">Lasallia pustulata</name>
    <dbReference type="NCBI Taxonomy" id="136370"/>
    <lineage>
        <taxon>Eukaryota</taxon>
        <taxon>Fungi</taxon>
        <taxon>Dikarya</taxon>
        <taxon>Ascomycota</taxon>
        <taxon>Pezizomycotina</taxon>
        <taxon>Lecanoromycetes</taxon>
        <taxon>OSLEUM clade</taxon>
        <taxon>Umbilicariomycetidae</taxon>
        <taxon>Umbilicariales</taxon>
        <taxon>Umbilicariaceae</taxon>
        <taxon>Lasallia</taxon>
    </lineage>
</organism>
<dbReference type="PANTHER" id="PTHR46380">
    <property type="entry name" value="CYCLIN-D-BINDING MYB-LIKE TRANSCRIPTION FACTOR 1"/>
    <property type="match status" value="1"/>
</dbReference>
<dbReference type="InterPro" id="IPR009057">
    <property type="entry name" value="Homeodomain-like_sf"/>
</dbReference>
<feature type="compositionally biased region" description="Polar residues" evidence="4">
    <location>
        <begin position="15"/>
        <end position="29"/>
    </location>
</feature>
<feature type="compositionally biased region" description="Basic and acidic residues" evidence="4">
    <location>
        <begin position="48"/>
        <end position="62"/>
    </location>
</feature>
<dbReference type="PROSITE" id="PS51294">
    <property type="entry name" value="HTH_MYB"/>
    <property type="match status" value="1"/>
</dbReference>
<feature type="compositionally biased region" description="Acidic residues" evidence="4">
    <location>
        <begin position="885"/>
        <end position="907"/>
    </location>
</feature>
<feature type="region of interest" description="Disordered" evidence="4">
    <location>
        <begin position="333"/>
        <end position="451"/>
    </location>
</feature>
<protein>
    <submittedName>
        <fullName evidence="7">SANT/Myb domain</fullName>
    </submittedName>
</protein>
<dbReference type="SMART" id="SM00717">
    <property type="entry name" value="SANT"/>
    <property type="match status" value="3"/>
</dbReference>
<dbReference type="GO" id="GO:0000976">
    <property type="term" value="F:transcription cis-regulatory region binding"/>
    <property type="evidence" value="ECO:0007669"/>
    <property type="project" value="TreeGrafter"/>
</dbReference>
<keyword evidence="3" id="KW-0539">Nucleus</keyword>
<comment type="subcellular location">
    <subcellularLocation>
        <location evidence="1">Nucleus</location>
    </subcellularLocation>
</comment>
<dbReference type="SUPFAM" id="SSF46689">
    <property type="entry name" value="Homeodomain-like"/>
    <property type="match status" value="1"/>
</dbReference>
<dbReference type="PANTHER" id="PTHR46380:SF2">
    <property type="entry name" value="CYCLIN-D-BINDING MYB-LIKE TRANSCRIPTION FACTOR 1"/>
    <property type="match status" value="1"/>
</dbReference>
<evidence type="ECO:0000259" key="6">
    <source>
        <dbReference type="PROSITE" id="PS51294"/>
    </source>
</evidence>
<feature type="compositionally biased region" description="Polar residues" evidence="4">
    <location>
        <begin position="364"/>
        <end position="387"/>
    </location>
</feature>
<feature type="compositionally biased region" description="Low complexity" evidence="4">
    <location>
        <begin position="86"/>
        <end position="95"/>
    </location>
</feature>